<organism evidence="7">
    <name type="scientific">Xenorhabdus bovienii str. oregonense</name>
    <dbReference type="NCBI Taxonomy" id="1398202"/>
    <lineage>
        <taxon>Bacteria</taxon>
        <taxon>Pseudomonadati</taxon>
        <taxon>Pseudomonadota</taxon>
        <taxon>Gammaproteobacteria</taxon>
        <taxon>Enterobacterales</taxon>
        <taxon>Morganellaceae</taxon>
        <taxon>Xenorhabdus</taxon>
    </lineage>
</organism>
<dbReference type="PANTHER" id="PTHR30086:SF21">
    <property type="entry name" value="TRANSPORT PROTEIN"/>
    <property type="match status" value="1"/>
</dbReference>
<feature type="transmembrane region" description="Helical" evidence="6">
    <location>
        <begin position="181"/>
        <end position="199"/>
    </location>
</feature>
<dbReference type="PIRSF" id="PIRSF006324">
    <property type="entry name" value="LeuE"/>
    <property type="match status" value="1"/>
</dbReference>
<gene>
    <name evidence="7" type="ORF">XBO1_1940005</name>
</gene>
<dbReference type="PANTHER" id="PTHR30086">
    <property type="entry name" value="ARGININE EXPORTER PROTEIN ARGO"/>
    <property type="match status" value="1"/>
</dbReference>
<evidence type="ECO:0000313" key="7">
    <source>
        <dbReference type="EMBL" id="CDH05489.1"/>
    </source>
</evidence>
<name>A0A077P3W4_XENBV</name>
<comment type="subcellular location">
    <subcellularLocation>
        <location evidence="1">Cell membrane</location>
        <topology evidence="1">Multi-pass membrane protein</topology>
    </subcellularLocation>
</comment>
<feature type="transmembrane region" description="Helical" evidence="6">
    <location>
        <begin position="146"/>
        <end position="169"/>
    </location>
</feature>
<evidence type="ECO:0000256" key="4">
    <source>
        <dbReference type="ARBA" id="ARBA00022989"/>
    </source>
</evidence>
<feature type="transmembrane region" description="Helical" evidence="6">
    <location>
        <begin position="69"/>
        <end position="86"/>
    </location>
</feature>
<proteinExistence type="predicted"/>
<accession>A0A077P3W4</accession>
<evidence type="ECO:0000256" key="5">
    <source>
        <dbReference type="ARBA" id="ARBA00023136"/>
    </source>
</evidence>
<dbReference type="GO" id="GO:0005886">
    <property type="term" value="C:plasma membrane"/>
    <property type="evidence" value="ECO:0007669"/>
    <property type="project" value="UniProtKB-SubCell"/>
</dbReference>
<dbReference type="Pfam" id="PF01810">
    <property type="entry name" value="LysE"/>
    <property type="match status" value="1"/>
</dbReference>
<keyword evidence="2" id="KW-1003">Cell membrane</keyword>
<evidence type="ECO:0000256" key="3">
    <source>
        <dbReference type="ARBA" id="ARBA00022692"/>
    </source>
</evidence>
<evidence type="ECO:0000256" key="2">
    <source>
        <dbReference type="ARBA" id="ARBA00022475"/>
    </source>
</evidence>
<comment type="caution">
    <text evidence="7">The sequence shown here is derived from an EMBL/GenBank/DDBJ whole genome shotgun (WGS) entry which is preliminary data.</text>
</comment>
<evidence type="ECO:0000256" key="1">
    <source>
        <dbReference type="ARBA" id="ARBA00004651"/>
    </source>
</evidence>
<keyword evidence="3 6" id="KW-0812">Transmembrane</keyword>
<dbReference type="Proteomes" id="UP000028483">
    <property type="component" value="Unassembled WGS sequence"/>
</dbReference>
<dbReference type="GO" id="GO:0015171">
    <property type="term" value="F:amino acid transmembrane transporter activity"/>
    <property type="evidence" value="ECO:0007669"/>
    <property type="project" value="TreeGrafter"/>
</dbReference>
<protein>
    <submittedName>
        <fullName evidence="7">Transporter (LysE family)</fullName>
    </submittedName>
</protein>
<feature type="transmembrane region" description="Helical" evidence="6">
    <location>
        <begin position="39"/>
        <end position="62"/>
    </location>
</feature>
<dbReference type="EMBL" id="CBSX010000106">
    <property type="protein sequence ID" value="CDH05489.1"/>
    <property type="molecule type" value="Genomic_DNA"/>
</dbReference>
<dbReference type="AlphaFoldDB" id="A0A077P3W4"/>
<evidence type="ECO:0000256" key="6">
    <source>
        <dbReference type="SAM" id="Phobius"/>
    </source>
</evidence>
<keyword evidence="5 6" id="KW-0472">Membrane</keyword>
<dbReference type="HOGENOM" id="CLU_079569_0_1_6"/>
<sequence>MVELFAVAIITILAVISPGADFAIITRNSLIYGRKSGCFASLGIAAGVLIHVFYTLVGIGIIISQTPSLFLIIRIVGALYLIYIGYKTFISKTISVDNNHEPEILGNFYSFKNGFFTNALNPKTTLFVLSVYTQVVNPSTSLYIQIAYGIFMSFAHLIWFSLVACFLSSEKLRGKLLDKQKIINMLIGVMLTMLGLWLMTSQLI</sequence>
<dbReference type="InterPro" id="IPR001123">
    <property type="entry name" value="LeuE-type"/>
</dbReference>
<dbReference type="RefSeq" id="WP_038256077.1">
    <property type="nucleotide sequence ID" value="NZ_CAWLUU010000167.1"/>
</dbReference>
<reference evidence="7" key="1">
    <citation type="submission" date="2013-07" db="EMBL/GenBank/DDBJ databases">
        <title>Sub-species coevolution in mutualistic symbiosis.</title>
        <authorList>
            <person name="Murfin K."/>
            <person name="Klassen J."/>
            <person name="Lee M."/>
            <person name="Forst S."/>
            <person name="Stock P."/>
            <person name="Goodrich-Blair H."/>
        </authorList>
    </citation>
    <scope>NUCLEOTIDE SEQUENCE [LARGE SCALE GENOMIC DNA]</scope>
    <source>
        <strain evidence="7">Oregonense</strain>
    </source>
</reference>
<keyword evidence="4 6" id="KW-1133">Transmembrane helix</keyword>